<dbReference type="Pfam" id="PF02383">
    <property type="entry name" value="Syja_N"/>
    <property type="match status" value="1"/>
</dbReference>
<dbReference type="Proteomes" id="UP001500889">
    <property type="component" value="Chromosome O"/>
</dbReference>
<dbReference type="PROSITE" id="PS51791">
    <property type="entry name" value="HSAC2"/>
    <property type="match status" value="1"/>
</dbReference>
<dbReference type="PANTHER" id="PTHR45662">
    <property type="entry name" value="PHOSPHATIDYLINOSITIDE PHOSPHATASE SAC1"/>
    <property type="match status" value="1"/>
</dbReference>
<dbReference type="GO" id="GO:0005769">
    <property type="term" value="C:early endosome"/>
    <property type="evidence" value="ECO:0007669"/>
    <property type="project" value="TreeGrafter"/>
</dbReference>
<accession>A0AAU9FA55</accession>
<dbReference type="GO" id="GO:0043812">
    <property type="term" value="F:phosphatidylinositol-4-phosphate phosphatase activity"/>
    <property type="evidence" value="ECO:0007669"/>
    <property type="project" value="TreeGrafter"/>
</dbReference>
<dbReference type="AlphaFoldDB" id="A0AAU9FA55"/>
<evidence type="ECO:0000313" key="4">
    <source>
        <dbReference type="EMBL" id="BFF92513.1"/>
    </source>
</evidence>
<dbReference type="Pfam" id="PF12456">
    <property type="entry name" value="hSac2"/>
    <property type="match status" value="1"/>
</dbReference>
<evidence type="ECO:0000259" key="2">
    <source>
        <dbReference type="PROSITE" id="PS50275"/>
    </source>
</evidence>
<dbReference type="InterPro" id="IPR022158">
    <property type="entry name" value="Inositol_phosphatase"/>
</dbReference>
<organism evidence="4 5">
    <name type="scientific">Drosophila madeirensis</name>
    <name type="common">Fruit fly</name>
    <dbReference type="NCBI Taxonomy" id="30013"/>
    <lineage>
        <taxon>Eukaryota</taxon>
        <taxon>Metazoa</taxon>
        <taxon>Ecdysozoa</taxon>
        <taxon>Arthropoda</taxon>
        <taxon>Hexapoda</taxon>
        <taxon>Insecta</taxon>
        <taxon>Pterygota</taxon>
        <taxon>Neoptera</taxon>
        <taxon>Endopterygota</taxon>
        <taxon>Diptera</taxon>
        <taxon>Brachycera</taxon>
        <taxon>Muscomorpha</taxon>
        <taxon>Ephydroidea</taxon>
        <taxon>Drosophilidae</taxon>
        <taxon>Drosophila</taxon>
        <taxon>Sophophora</taxon>
    </lineage>
</organism>
<feature type="compositionally biased region" description="Low complexity" evidence="1">
    <location>
        <begin position="113"/>
        <end position="146"/>
    </location>
</feature>
<gene>
    <name evidence="4" type="ORF">DMAD_10552</name>
</gene>
<evidence type="ECO:0000313" key="5">
    <source>
        <dbReference type="Proteomes" id="UP001500889"/>
    </source>
</evidence>
<feature type="domain" description="SAC" evidence="2">
    <location>
        <begin position="202"/>
        <end position="522"/>
    </location>
</feature>
<evidence type="ECO:0000259" key="3">
    <source>
        <dbReference type="PROSITE" id="PS51791"/>
    </source>
</evidence>
<dbReference type="PROSITE" id="PS50275">
    <property type="entry name" value="SAC"/>
    <property type="match status" value="1"/>
</dbReference>
<keyword evidence="5" id="KW-1185">Reference proteome</keyword>
<feature type="domain" description="HSac2" evidence="3">
    <location>
        <begin position="666"/>
        <end position="816"/>
    </location>
</feature>
<sequence length="1143" mass="126902">MEVFQTDSHYIFVKRDKSLWWNRKTSEFAIKAGWDLSSVDDIECIGVTHGIVGVISLPNVYDPHLVVIKEATAVGVLYPPHLVYKIKSICILSAEEPDAELSNCTKHTKSNQSTPTHSSASTAAQNNNASATSAAGGTGSGSSKSTKLFEGMNKTWGAVKSAGNTIKNTTQQAANIATKQVKSSVGIREPKHIERRITEELHKIFDDTDSFYFSFDCDITNNLQRHEARMEESQPQPDERFFWNMHMIQDILKMNDKTWILPIIQGFVQVEPCVIGNECFTLALVSRRSRHRAGTRYKRRGVDEKGNCANYVETEQILSFRHHQLSFTQVRGSVPIYWSQPGYKYRPPARLDRGVAETQQAFELHFTKELETYGRVCIVNLVEQSGKEKLIGDAYADHVIKYNNELMIYVTFDFHDYCRGMRFENVSALIDAVGPEAGAMGFHWRDQRGMICNQKSVFRVNCMDCLDRTNVVQTAIGKAVLESQLVKLGLSPPYTPIPEQLKSPFMVLWANNGDIISRQYAGTNALKGDYTRTGERKISGMMKDGMNSANRFFIQNFADSFRQCIIDLMLGQLKQADELQEDEVLGTILQILKPETRAPIRGYYGVGVLAPELKLLESTVTTSYYLARFKDSYRQATIDLMLGNQVSSESLSALGGQAAPDENDAAENAEHAKMLVEDCRRLLLGSAQYPVGAWGLIDADPSSGDASETEVDSILLLTDDCYIVAEYDSHLDKIVRFEKVQLQQLRIIELGMHQQTKMFQGPAPAHLCLRLNYSVDGQEGYFHMFRSANLRFFNNMAYVIKTQEELAESLSSIVEMFRIALDNAGNTDVHYITGGVLQRRKSKVPMLDVPKSGMPRNLSESQLVQISSKALSNVAGQFSKLGQTFKKPTSSSTQHQGHLAATINPQAIEAGQEAAEKAVFTLGGKQRATSTSSTDTEDHDNSLYEPEVDSDVEIALDKGNYNENAFLPSVGIVMGNQKGESPEEIRQLEQKDSMCKTAEDVLTISITSVTDHVSLPTGLLENAPHIRPITPNPQICVEAHEAFEAREAKPLSSAGARDLSLPLGLPASHSEANKLKQLTSPLSKLAKNIGMNLDPRKIGTKSGVLSPISLSAENSPPERGPNSRDHLLELWDAEKCKTKLIAL</sequence>
<proteinExistence type="predicted"/>
<feature type="region of interest" description="Disordered" evidence="1">
    <location>
        <begin position="923"/>
        <end position="944"/>
    </location>
</feature>
<dbReference type="InterPro" id="IPR002013">
    <property type="entry name" value="SAC_dom"/>
</dbReference>
<dbReference type="GO" id="GO:2001135">
    <property type="term" value="P:regulation of endocytic recycling"/>
    <property type="evidence" value="ECO:0007669"/>
    <property type="project" value="TreeGrafter"/>
</dbReference>
<name>A0AAU9FA55_DROMD</name>
<feature type="region of interest" description="Disordered" evidence="1">
    <location>
        <begin position="103"/>
        <end position="147"/>
    </location>
</feature>
<dbReference type="EMBL" id="AP029263">
    <property type="protein sequence ID" value="BFF92513.1"/>
    <property type="molecule type" value="Genomic_DNA"/>
</dbReference>
<protein>
    <submittedName>
        <fullName evidence="4">Phosphatidylinositide phosphatase SAC2</fullName>
    </submittedName>
</protein>
<evidence type="ECO:0000256" key="1">
    <source>
        <dbReference type="SAM" id="MobiDB-lite"/>
    </source>
</evidence>
<dbReference type="GO" id="GO:0045334">
    <property type="term" value="C:clathrin-coated endocytic vesicle"/>
    <property type="evidence" value="ECO:0007669"/>
    <property type="project" value="TreeGrafter"/>
</dbReference>
<dbReference type="PANTHER" id="PTHR45662:SF8">
    <property type="entry name" value="PHOSPHATIDYLINOSITIDE PHOSPHATASE SAC2"/>
    <property type="match status" value="1"/>
</dbReference>
<dbReference type="InterPro" id="IPR034753">
    <property type="entry name" value="hSac2"/>
</dbReference>
<reference evidence="4 5" key="1">
    <citation type="submission" date="2024-02" db="EMBL/GenBank/DDBJ databases">
        <title>A chromosome-level genome assembly of Drosophila madeirensis, a fruit fly species endemic to Madeira island.</title>
        <authorList>
            <person name="Tomihara K."/>
            <person name="Llopart A."/>
            <person name="Yamamoto D."/>
        </authorList>
    </citation>
    <scope>NUCLEOTIDE SEQUENCE [LARGE SCALE GENOMIC DNA]</scope>
    <source>
        <strain evidence="4 5">RF1</strain>
    </source>
</reference>
<dbReference type="GO" id="GO:0046856">
    <property type="term" value="P:phosphatidylinositol dephosphorylation"/>
    <property type="evidence" value="ECO:0007669"/>
    <property type="project" value="TreeGrafter"/>
</dbReference>